<dbReference type="STRING" id="913774.A0A0C3HMP3"/>
<dbReference type="Proteomes" id="UP000054321">
    <property type="component" value="Unassembled WGS sequence"/>
</dbReference>
<dbReference type="GO" id="GO:0003723">
    <property type="term" value="F:RNA binding"/>
    <property type="evidence" value="ECO:0007669"/>
    <property type="project" value="UniProtKB-UniRule"/>
</dbReference>
<reference evidence="15" key="2">
    <citation type="submission" date="2015-01" db="EMBL/GenBank/DDBJ databases">
        <title>Evolutionary Origins and Diversification of the Mycorrhizal Mutualists.</title>
        <authorList>
            <consortium name="DOE Joint Genome Institute"/>
            <consortium name="Mycorrhizal Genomics Consortium"/>
            <person name="Kohler A."/>
            <person name="Kuo A."/>
            <person name="Nagy L.G."/>
            <person name="Floudas D."/>
            <person name="Copeland A."/>
            <person name="Barry K.W."/>
            <person name="Cichocki N."/>
            <person name="Veneault-Fourrey C."/>
            <person name="LaButti K."/>
            <person name="Lindquist E.A."/>
            <person name="Lipzen A."/>
            <person name="Lundell T."/>
            <person name="Morin E."/>
            <person name="Murat C."/>
            <person name="Riley R."/>
            <person name="Ohm R."/>
            <person name="Sun H."/>
            <person name="Tunlid A."/>
            <person name="Henrissat B."/>
            <person name="Grigoriev I.V."/>
            <person name="Hibbett D.S."/>
            <person name="Martin F."/>
        </authorList>
    </citation>
    <scope>NUCLEOTIDE SEQUENCE [LARGE SCALE GENOMIC DNA]</scope>
    <source>
        <strain evidence="15">Zn</strain>
    </source>
</reference>
<comment type="function">
    <text evidence="10 12">Plays a role in maintaining the mitochondrial genome and in controlling the mtDNA escape. Involved in the regulation of mtDNA nucleotide structure and number. May have a dispensable role in early maturation of pre-rRNA.</text>
</comment>
<keyword evidence="9" id="KW-0472">Membrane</keyword>
<dbReference type="PANTHER" id="PTHR32198">
    <property type="entry name" value="MITOCHONDRIAL ESCAPE PROTEIN 2"/>
    <property type="match status" value="1"/>
</dbReference>
<evidence type="ECO:0000256" key="1">
    <source>
        <dbReference type="ARBA" id="ARBA00004434"/>
    </source>
</evidence>
<dbReference type="SUPFAM" id="SSF54928">
    <property type="entry name" value="RNA-binding domain, RBD"/>
    <property type="match status" value="1"/>
</dbReference>
<gene>
    <name evidence="14" type="ORF">OIDMADRAFT_40348</name>
</gene>
<dbReference type="InterPro" id="IPR039627">
    <property type="entry name" value="Yme2_C"/>
</dbReference>
<keyword evidence="5 12" id="KW-0999">Mitochondrion inner membrane</keyword>
<keyword evidence="12" id="KW-0507">mRNA processing</keyword>
<dbReference type="GO" id="GO:0005743">
    <property type="term" value="C:mitochondrial inner membrane"/>
    <property type="evidence" value="ECO:0007669"/>
    <property type="project" value="UniProtKB-SubCell"/>
</dbReference>
<dbReference type="HOGENOM" id="CLU_007861_0_0_1"/>
<evidence type="ECO:0000313" key="15">
    <source>
        <dbReference type="Proteomes" id="UP000054321"/>
    </source>
</evidence>
<dbReference type="InterPro" id="IPR000504">
    <property type="entry name" value="RRM_dom"/>
</dbReference>
<evidence type="ECO:0000256" key="6">
    <source>
        <dbReference type="ARBA" id="ARBA00022946"/>
    </source>
</evidence>
<protein>
    <recommendedName>
        <fullName evidence="3 12">Mitochondrial escape protein 2</fullName>
    </recommendedName>
</protein>
<evidence type="ECO:0000256" key="4">
    <source>
        <dbReference type="ARBA" id="ARBA00022692"/>
    </source>
</evidence>
<keyword evidence="6" id="KW-0809">Transit peptide</keyword>
<evidence type="ECO:0000256" key="5">
    <source>
        <dbReference type="ARBA" id="ARBA00022792"/>
    </source>
</evidence>
<dbReference type="Pfam" id="PF00076">
    <property type="entry name" value="RRM_1"/>
    <property type="match status" value="1"/>
</dbReference>
<evidence type="ECO:0000256" key="2">
    <source>
        <dbReference type="ARBA" id="ARBA00010320"/>
    </source>
</evidence>
<dbReference type="Gene3D" id="3.30.70.330">
    <property type="match status" value="1"/>
</dbReference>
<evidence type="ECO:0000256" key="3">
    <source>
        <dbReference type="ARBA" id="ARBA00020222"/>
    </source>
</evidence>
<proteinExistence type="inferred from homology"/>
<dbReference type="InParanoid" id="A0A0C3HMP3"/>
<dbReference type="Pfam" id="PF10443">
    <property type="entry name" value="RNA12"/>
    <property type="match status" value="1"/>
</dbReference>
<evidence type="ECO:0000256" key="12">
    <source>
        <dbReference type="RuleBase" id="RU367108"/>
    </source>
</evidence>
<dbReference type="InterPro" id="IPR035979">
    <property type="entry name" value="RBD_domain_sf"/>
</dbReference>
<evidence type="ECO:0000256" key="8">
    <source>
        <dbReference type="ARBA" id="ARBA00023128"/>
    </source>
</evidence>
<keyword evidence="7" id="KW-1133">Transmembrane helix</keyword>
<sequence length="759" mass="84921">MDGPLPDILWRFNHRTLPVYDPLTFIQRAIPSSVPIKVTEILPRLKDGGAFVKFSHPDGMSAKEIEGLISRYLEENPMKPWFSPFRRIRTNLVVGKPWLEDLHRFPSSQIKVEFVPTSPGLEAAELSQETLYSLFRKYGKLAEISSQPSDSKVLPKFAVVDFARMRHAIMARNCLHGLKISEEAGGGKTGTVLRLSYAPKMKAHWIRDWIVGHPRVVIPIVAALIATFTVAVFDPIRTFFIKARIEHSLSFKDSKIYKWFKNQATNVLAFRSKSEEVSLSAIWDDRKSVIDQIQTWLIETADTFIIVQGPRGSGKKELIFDQTLMGRPNTLLIDCKPIQEARGDAATIKAAAVAVGYYPVFSWMNSISSLVDLAAQGTFGVKSGFSETLDTQLAKIWQNTSTALNKIALQYRKKDDKDANLTDDDWLEAHPECRPVVVIDNFLHKNEESSIVYDKIAEWAASLTTSNVAHVIFLTTDISYSKSLSKALPDRVFRQISLGDISPQVARKFVISHLDADDNAPSSGNENHLTPSQRRKDLAELDQCIAVLGGRLTDLEFFARRLKTGQTPKRAVAEIIEQSASEILKMYLLTIDKSGLKWSTEQAWFLIKALASQESLRYSEVLLSQTFASSLTPTASNGEAVLEALSAAELISIKTSKGRPTAIKAGKPVYQAAFEKLTEDRVLKSRLELAQLTELTKIETKSIDKYEAELNMLGSLPNQPREVGPRVRYLLGKLAASQQKVEAWEKEMGVLKKILSTEE</sequence>
<dbReference type="FunCoup" id="A0A0C3HMP3">
    <property type="interactions" value="126"/>
</dbReference>
<comment type="similarity">
    <text evidence="2 12">Belongs to the YME2 family.</text>
</comment>
<keyword evidence="8 12" id="KW-0496">Mitochondrion</keyword>
<dbReference type="OrthoDB" id="10267654at2759"/>
<keyword evidence="11 12" id="KW-0694">RNA-binding</keyword>
<dbReference type="EMBL" id="KN832873">
    <property type="protein sequence ID" value="KIN04305.1"/>
    <property type="molecule type" value="Genomic_DNA"/>
</dbReference>
<feature type="domain" description="RRM" evidence="13">
    <location>
        <begin position="108"/>
        <end position="200"/>
    </location>
</feature>
<reference evidence="14 15" key="1">
    <citation type="submission" date="2014-04" db="EMBL/GenBank/DDBJ databases">
        <authorList>
            <consortium name="DOE Joint Genome Institute"/>
            <person name="Kuo A."/>
            <person name="Martino E."/>
            <person name="Perotto S."/>
            <person name="Kohler A."/>
            <person name="Nagy L.G."/>
            <person name="Floudas D."/>
            <person name="Copeland A."/>
            <person name="Barry K.W."/>
            <person name="Cichocki N."/>
            <person name="Veneault-Fourrey C."/>
            <person name="LaButti K."/>
            <person name="Lindquist E.A."/>
            <person name="Lipzen A."/>
            <person name="Lundell T."/>
            <person name="Morin E."/>
            <person name="Murat C."/>
            <person name="Sun H."/>
            <person name="Tunlid A."/>
            <person name="Henrissat B."/>
            <person name="Grigoriev I.V."/>
            <person name="Hibbett D.S."/>
            <person name="Martin F."/>
            <person name="Nordberg H.P."/>
            <person name="Cantor M.N."/>
            <person name="Hua S.X."/>
        </authorList>
    </citation>
    <scope>NUCLEOTIDE SEQUENCE [LARGE SCALE GENOMIC DNA]</scope>
    <source>
        <strain evidence="14 15">Zn</strain>
    </source>
</reference>
<name>A0A0C3HMP3_OIDMZ</name>
<dbReference type="CDD" id="cd12433">
    <property type="entry name" value="RRM_Yme2p_like"/>
    <property type="match status" value="1"/>
</dbReference>
<evidence type="ECO:0000259" key="13">
    <source>
        <dbReference type="PROSITE" id="PS50102"/>
    </source>
</evidence>
<dbReference type="InterPro" id="IPR012677">
    <property type="entry name" value="Nucleotide-bd_a/b_plait_sf"/>
</dbReference>
<keyword evidence="15" id="KW-1185">Reference proteome</keyword>
<dbReference type="AlphaFoldDB" id="A0A0C3HMP3"/>
<organism evidence="14 15">
    <name type="scientific">Oidiodendron maius (strain Zn)</name>
    <dbReference type="NCBI Taxonomy" id="913774"/>
    <lineage>
        <taxon>Eukaryota</taxon>
        <taxon>Fungi</taxon>
        <taxon>Dikarya</taxon>
        <taxon>Ascomycota</taxon>
        <taxon>Pezizomycotina</taxon>
        <taxon>Leotiomycetes</taxon>
        <taxon>Leotiomycetes incertae sedis</taxon>
        <taxon>Myxotrichaceae</taxon>
        <taxon>Oidiodendron</taxon>
    </lineage>
</organism>
<comment type="subcellular location">
    <subcellularLocation>
        <location evidence="1 12">Mitochondrion inner membrane</location>
        <topology evidence="1 12">Single-pass membrane protein</topology>
    </subcellularLocation>
</comment>
<keyword evidence="4" id="KW-0812">Transmembrane</keyword>
<dbReference type="PROSITE" id="PS50102">
    <property type="entry name" value="RRM"/>
    <property type="match status" value="1"/>
</dbReference>
<evidence type="ECO:0000256" key="10">
    <source>
        <dbReference type="ARBA" id="ARBA00025276"/>
    </source>
</evidence>
<evidence type="ECO:0000256" key="9">
    <source>
        <dbReference type="ARBA" id="ARBA00023136"/>
    </source>
</evidence>
<evidence type="ECO:0000256" key="11">
    <source>
        <dbReference type="PROSITE-ProRule" id="PRU00176"/>
    </source>
</evidence>
<dbReference type="InterPro" id="IPR018850">
    <property type="entry name" value="Mt_escape_2_C"/>
</dbReference>
<accession>A0A0C3HMP3</accession>
<evidence type="ECO:0000313" key="14">
    <source>
        <dbReference type="EMBL" id="KIN04305.1"/>
    </source>
</evidence>
<dbReference type="PANTHER" id="PTHR32198:SF2">
    <property type="entry name" value="MITOCHONDRIAL ESCAPE PROTEIN 2"/>
    <property type="match status" value="1"/>
</dbReference>
<dbReference type="InterPro" id="IPR034260">
    <property type="entry name" value="Yme2_RRM"/>
</dbReference>
<dbReference type="GO" id="GO:0006397">
    <property type="term" value="P:mRNA processing"/>
    <property type="evidence" value="ECO:0007669"/>
    <property type="project" value="UniProtKB-UniRule"/>
</dbReference>
<evidence type="ECO:0000256" key="7">
    <source>
        <dbReference type="ARBA" id="ARBA00022989"/>
    </source>
</evidence>